<dbReference type="GO" id="GO:0043161">
    <property type="term" value="P:proteasome-mediated ubiquitin-dependent protein catabolic process"/>
    <property type="evidence" value="ECO:0007669"/>
    <property type="project" value="EnsemblFungi"/>
</dbReference>
<dbReference type="Gene3D" id="3.30.60.290">
    <property type="entry name" value="Rad4, beta-hairpin domain BHD2"/>
    <property type="match status" value="1"/>
</dbReference>
<dbReference type="InterPro" id="IPR004583">
    <property type="entry name" value="DNA_repair_Rad4"/>
</dbReference>
<evidence type="ECO:0000256" key="4">
    <source>
        <dbReference type="ARBA" id="ARBA00023204"/>
    </source>
</evidence>
<sequence>IPKAEREVRRQIHQAYIVMMIVHGAMRNKWCNDYELWNRLRNSVNPLALELIHQNVNNKVLDTVKSRRFLDGLQKIMKQYRHRFRVTSQGLIRKNWNELGIRQNRIEKNVTFDRFRYLLSNFRGSKDIGAQGFVCLLRSLGLNARLVFSLQPPDYTMTAALPPIDVDTLTGGAGSSSANISSISKDAKQNLLSSIRAKSTVTSAERTIRPVFDDPSYPIFWAEVWNKYSRKWVAIDPFVLETLEVPPMMRKSKFEPTLSETRNQLLYAIAFDKYGCVRDVTRRYSQYYNARTVKKKIHYRSDEDEHWYEKVIRASTSALRRKLNKLDILELKEFYDRDLAEGMPNSKADFKNHPIYALETHLKHNEIIYPKDDTSKCGVFRAKSTRSKKNSEEVIPVYKRSHVYLVRSAKAWYMRGRILKMGVQALKVKQRRATTPSNDGSDTEEADGRLYAEFQTQLYIPPPIIDGLIPKNAFGNIDVYTSSMLPENGYLLDTSGIYTMKMAEQAARILEIDYARAIVAFDFGGKKEKRNSTRIPTAREGGIVIDSQYKEAIFLVLDTLVEEEAEQQRQNVELNTLKNWKYFLIKLRIMERLNA</sequence>
<organism evidence="9 10">
    <name type="scientific">Scheffersomyces stipitis (strain ATCC 58785 / CBS 6054 / NBRC 10063 / NRRL Y-11545)</name>
    <name type="common">Yeast</name>
    <name type="synonym">Pichia stipitis</name>
    <dbReference type="NCBI Taxonomy" id="322104"/>
    <lineage>
        <taxon>Eukaryota</taxon>
        <taxon>Fungi</taxon>
        <taxon>Dikarya</taxon>
        <taxon>Ascomycota</taxon>
        <taxon>Saccharomycotina</taxon>
        <taxon>Pichiomycetes</taxon>
        <taxon>Debaryomycetaceae</taxon>
        <taxon>Scheffersomyces</taxon>
    </lineage>
</organism>
<dbReference type="Pfam" id="PF10404">
    <property type="entry name" value="BHD_2"/>
    <property type="match status" value="1"/>
</dbReference>
<dbReference type="Pfam" id="PF10405">
    <property type="entry name" value="BHD_3"/>
    <property type="match status" value="1"/>
</dbReference>
<dbReference type="SMART" id="SM01030">
    <property type="entry name" value="BHD_1"/>
    <property type="match status" value="1"/>
</dbReference>
<dbReference type="Gene3D" id="3.90.260.10">
    <property type="entry name" value="Transglutaminase-like"/>
    <property type="match status" value="1"/>
</dbReference>
<proteinExistence type="inferred from homology"/>
<feature type="domain" description="Rad4 beta-hairpin" evidence="8">
    <location>
        <begin position="469"/>
        <end position="557"/>
    </location>
</feature>
<evidence type="ECO:0000313" key="9">
    <source>
        <dbReference type="EMBL" id="EAZ63654.2"/>
    </source>
</evidence>
<dbReference type="GO" id="GO:0003697">
    <property type="term" value="F:single-stranded DNA binding"/>
    <property type="evidence" value="ECO:0007669"/>
    <property type="project" value="TreeGrafter"/>
</dbReference>
<dbReference type="Proteomes" id="UP000002258">
    <property type="component" value="Chromosome 1"/>
</dbReference>
<dbReference type="InterPro" id="IPR018327">
    <property type="entry name" value="BHD_2"/>
</dbReference>
<dbReference type="STRING" id="322104.A3GEV7"/>
<feature type="non-terminal residue" evidence="9">
    <location>
        <position position="595"/>
    </location>
</feature>
<comment type="similarity">
    <text evidence="2">Belongs to the XPC family.</text>
</comment>
<dbReference type="InterPro" id="IPR036985">
    <property type="entry name" value="Transglutaminase-like_sf"/>
</dbReference>
<dbReference type="Pfam" id="PF10403">
    <property type="entry name" value="BHD_1"/>
    <property type="match status" value="1"/>
</dbReference>
<dbReference type="HOGENOM" id="CLU_003639_3_1_1"/>
<evidence type="ECO:0000259" key="6">
    <source>
        <dbReference type="SMART" id="SM01030"/>
    </source>
</evidence>
<dbReference type="PANTHER" id="PTHR12135">
    <property type="entry name" value="DNA REPAIR PROTEIN XP-C / RAD4"/>
    <property type="match status" value="1"/>
</dbReference>
<dbReference type="InterPro" id="IPR038765">
    <property type="entry name" value="Papain-like_cys_pep_sf"/>
</dbReference>
<dbReference type="InterPro" id="IPR018328">
    <property type="entry name" value="Rad4_beta-hairpin_dom3"/>
</dbReference>
<dbReference type="Pfam" id="PF03835">
    <property type="entry name" value="Rad4"/>
    <property type="match status" value="1"/>
</dbReference>
<dbReference type="GO" id="GO:0000122">
    <property type="term" value="P:negative regulation of transcription by RNA polymerase II"/>
    <property type="evidence" value="ECO:0007669"/>
    <property type="project" value="EnsemblFungi"/>
</dbReference>
<evidence type="ECO:0000313" key="10">
    <source>
        <dbReference type="Proteomes" id="UP000002258"/>
    </source>
</evidence>
<dbReference type="InterPro" id="IPR018325">
    <property type="entry name" value="Rad4/PNGase_transGLS-fold"/>
</dbReference>
<evidence type="ECO:0000256" key="2">
    <source>
        <dbReference type="ARBA" id="ARBA00009525"/>
    </source>
</evidence>
<feature type="non-terminal residue" evidence="9">
    <location>
        <position position="1"/>
    </location>
</feature>
<dbReference type="InterPro" id="IPR042488">
    <property type="entry name" value="Rad4_BHD3_sf"/>
</dbReference>
<reference evidence="9 10" key="1">
    <citation type="journal article" date="2007" name="Nat. Biotechnol.">
        <title>Genome sequence of the lignocellulose-bioconverting and xylose-fermenting yeast Pichia stipitis.</title>
        <authorList>
            <person name="Jeffries T.W."/>
            <person name="Grigoriev I.V."/>
            <person name="Grimwood J."/>
            <person name="Laplaza J.M."/>
            <person name="Aerts A."/>
            <person name="Salamov A."/>
            <person name="Schmutz J."/>
            <person name="Lindquist E."/>
            <person name="Dehal P."/>
            <person name="Shapiro H."/>
            <person name="Jin Y.S."/>
            <person name="Passoth V."/>
            <person name="Richardson P.M."/>
        </authorList>
    </citation>
    <scope>NUCLEOTIDE SEQUENCE [LARGE SCALE GENOMIC DNA]</scope>
    <source>
        <strain evidence="10">ATCC 58785 / CBS 6054 / NBRC 10063 / NRRL Y-11545</strain>
    </source>
</reference>
<dbReference type="PANTHER" id="PTHR12135:SF0">
    <property type="entry name" value="DNA REPAIR PROTEIN COMPLEMENTING XP-C CELLS"/>
    <property type="match status" value="1"/>
</dbReference>
<dbReference type="Gene3D" id="3.30.70.2460">
    <property type="entry name" value="Rad4, beta-hairpin domain BHD3"/>
    <property type="match status" value="1"/>
</dbReference>
<dbReference type="OMA" id="IPEWLMS"/>
<dbReference type="RefSeq" id="XP_001387677.2">
    <property type="nucleotide sequence ID" value="XM_001387640.1"/>
</dbReference>
<dbReference type="eggNOG" id="KOG2179">
    <property type="taxonomic scope" value="Eukaryota"/>
</dbReference>
<comment type="subcellular location">
    <subcellularLocation>
        <location evidence="1">Nucleus</location>
    </subcellularLocation>
</comment>
<dbReference type="EMBL" id="AAVQ01000001">
    <property type="protein sequence ID" value="EAZ63654.2"/>
    <property type="molecule type" value="Genomic_DNA"/>
</dbReference>
<keyword evidence="5" id="KW-0539">Nucleus</keyword>
<dbReference type="GO" id="GO:0071942">
    <property type="term" value="C:XPC complex"/>
    <property type="evidence" value="ECO:0007669"/>
    <property type="project" value="TreeGrafter"/>
</dbReference>
<feature type="domain" description="Rad4 beta-hairpin" evidence="6">
    <location>
        <begin position="339"/>
        <end position="404"/>
    </location>
</feature>
<dbReference type="GeneID" id="4850806"/>
<keyword evidence="3" id="KW-0227">DNA damage</keyword>
<name>A3GEV7_PICST</name>
<comment type="caution">
    <text evidence="9">The sequence shown here is derived from an EMBL/GenBank/DDBJ whole genome shotgun (WGS) entry which is preliminary data.</text>
</comment>
<dbReference type="OrthoDB" id="300780at2759"/>
<dbReference type="GO" id="GO:0000111">
    <property type="term" value="C:nucleotide-excision repair factor 2 complex"/>
    <property type="evidence" value="ECO:0007669"/>
    <property type="project" value="EnsemblFungi"/>
</dbReference>
<keyword evidence="4" id="KW-0234">DNA repair</keyword>
<protein>
    <submittedName>
        <fullName evidence="9">Uncharacterized protein</fullName>
    </submittedName>
</protein>
<evidence type="ECO:0000259" key="7">
    <source>
        <dbReference type="SMART" id="SM01031"/>
    </source>
</evidence>
<dbReference type="GO" id="GO:0006289">
    <property type="term" value="P:nucleotide-excision repair"/>
    <property type="evidence" value="ECO:0007669"/>
    <property type="project" value="EnsemblFungi"/>
</dbReference>
<dbReference type="InterPro" id="IPR018326">
    <property type="entry name" value="Rad4_beta-hairpin_dom1"/>
</dbReference>
<dbReference type="InParanoid" id="A3GEV7"/>
<keyword evidence="10" id="KW-1185">Reference proteome</keyword>
<dbReference type="FunCoup" id="A3GEV7">
    <property type="interactions" value="140"/>
</dbReference>
<dbReference type="Gene3D" id="2.20.20.110">
    <property type="entry name" value="Rad4, beta-hairpin domain BHD1"/>
    <property type="match status" value="1"/>
</dbReference>
<dbReference type="GO" id="GO:0006298">
    <property type="term" value="P:mismatch repair"/>
    <property type="evidence" value="ECO:0007669"/>
    <property type="project" value="TreeGrafter"/>
</dbReference>
<evidence type="ECO:0000256" key="1">
    <source>
        <dbReference type="ARBA" id="ARBA00004123"/>
    </source>
</evidence>
<dbReference type="GO" id="GO:1990165">
    <property type="term" value="F:single-strand break-containing DNA binding"/>
    <property type="evidence" value="ECO:0007669"/>
    <property type="project" value="EnsemblFungi"/>
</dbReference>
<evidence type="ECO:0000256" key="5">
    <source>
        <dbReference type="ARBA" id="ARBA00023242"/>
    </source>
</evidence>
<dbReference type="AlphaFoldDB" id="A3GEV7"/>
<dbReference type="SMART" id="SM01032">
    <property type="entry name" value="BHD_3"/>
    <property type="match status" value="1"/>
</dbReference>
<gene>
    <name evidence="9" type="ORF">PICST_24555</name>
</gene>
<feature type="domain" description="Rad4 beta-hairpin" evidence="7">
    <location>
        <begin position="406"/>
        <end position="462"/>
    </location>
</feature>
<accession>A3GEV7</accession>
<dbReference type="SMART" id="SM01031">
    <property type="entry name" value="BHD_2"/>
    <property type="match status" value="1"/>
</dbReference>
<evidence type="ECO:0000259" key="8">
    <source>
        <dbReference type="SMART" id="SM01032"/>
    </source>
</evidence>
<dbReference type="GO" id="GO:0006265">
    <property type="term" value="P:DNA topological change"/>
    <property type="evidence" value="ECO:0007669"/>
    <property type="project" value="EnsemblFungi"/>
</dbReference>
<dbReference type="SUPFAM" id="SSF54001">
    <property type="entry name" value="Cysteine proteinases"/>
    <property type="match status" value="1"/>
</dbReference>
<dbReference type="GO" id="GO:0005829">
    <property type="term" value="C:cytosol"/>
    <property type="evidence" value="ECO:0007669"/>
    <property type="project" value="EnsemblFungi"/>
</dbReference>
<evidence type="ECO:0000256" key="3">
    <source>
        <dbReference type="ARBA" id="ARBA00022763"/>
    </source>
</evidence>
<dbReference type="KEGG" id="pic:PICST_24555"/>